<dbReference type="EMBL" id="BK016094">
    <property type="protein sequence ID" value="DAF94601.1"/>
    <property type="molecule type" value="Genomic_DNA"/>
</dbReference>
<reference evidence="1" key="1">
    <citation type="journal article" date="2021" name="Proc. Natl. Acad. Sci. U.S.A.">
        <title>A Catalog of Tens of Thousands of Viruses from Human Metagenomes Reveals Hidden Associations with Chronic Diseases.</title>
        <authorList>
            <person name="Tisza M.J."/>
            <person name="Buck C.B."/>
        </authorList>
    </citation>
    <scope>NUCLEOTIDE SEQUENCE</scope>
    <source>
        <strain evidence="1">Ct3gT1</strain>
    </source>
</reference>
<proteinExistence type="predicted"/>
<sequence>MHYYVVKFINLFYDNVFLLKSHNFTNNKILHIHERYKEYFSKSLR</sequence>
<protein>
    <submittedName>
        <fullName evidence="1">Uncharacterized protein</fullName>
    </submittedName>
</protein>
<evidence type="ECO:0000313" key="1">
    <source>
        <dbReference type="EMBL" id="DAF94601.1"/>
    </source>
</evidence>
<organism evidence="1">
    <name type="scientific">Siphoviridae sp. ct3gT1</name>
    <dbReference type="NCBI Taxonomy" id="2825323"/>
    <lineage>
        <taxon>Viruses</taxon>
        <taxon>Duplodnaviria</taxon>
        <taxon>Heunggongvirae</taxon>
        <taxon>Uroviricota</taxon>
        <taxon>Caudoviricetes</taxon>
    </lineage>
</organism>
<accession>A0A8S5UJC4</accession>
<name>A0A8S5UJC4_9CAUD</name>